<name>A0A2S4PV99_9PEZI</name>
<feature type="domain" description="Nucleoporin Nup159/Nup146 N-terminal" evidence="6">
    <location>
        <begin position="50"/>
        <end position="430"/>
    </location>
</feature>
<keyword evidence="3" id="KW-0539">Nucleus</keyword>
<feature type="compositionally biased region" description="Polar residues" evidence="5">
    <location>
        <begin position="457"/>
        <end position="467"/>
    </location>
</feature>
<proteinExistence type="predicted"/>
<gene>
    <name evidence="7" type="ORF">EPUL_003137</name>
</gene>
<dbReference type="GO" id="GO:0017056">
    <property type="term" value="F:structural constituent of nuclear pore"/>
    <property type="evidence" value="ECO:0007669"/>
    <property type="project" value="TreeGrafter"/>
</dbReference>
<dbReference type="InterPro" id="IPR039462">
    <property type="entry name" value="Nup159/Nup146_N"/>
</dbReference>
<reference evidence="7 8" key="1">
    <citation type="submission" date="2017-10" db="EMBL/GenBank/DDBJ databases">
        <title>Development of genomic resources for the powdery mildew, Erysiphe pulchra.</title>
        <authorList>
            <person name="Wadl P.A."/>
            <person name="Mack B.M."/>
            <person name="Moore G."/>
            <person name="Beltz S.B."/>
        </authorList>
    </citation>
    <scope>NUCLEOTIDE SEQUENCE [LARGE SCALE GENOMIC DNA]</scope>
    <source>
        <strain evidence="7">Cflorida</strain>
    </source>
</reference>
<protein>
    <recommendedName>
        <fullName evidence="6">Nucleoporin Nup159/Nup146 N-terminal domain-containing protein</fullName>
    </recommendedName>
</protein>
<evidence type="ECO:0000313" key="7">
    <source>
        <dbReference type="EMBL" id="POS85959.1"/>
    </source>
</evidence>
<comment type="subcellular location">
    <subcellularLocation>
        <location evidence="1">Nucleus</location>
    </subcellularLocation>
</comment>
<feature type="compositionally biased region" description="Basic and acidic residues" evidence="5">
    <location>
        <begin position="924"/>
        <end position="934"/>
    </location>
</feature>
<evidence type="ECO:0000313" key="8">
    <source>
        <dbReference type="Proteomes" id="UP000237438"/>
    </source>
</evidence>
<feature type="compositionally biased region" description="Polar residues" evidence="5">
    <location>
        <begin position="722"/>
        <end position="733"/>
    </location>
</feature>
<feature type="compositionally biased region" description="Basic and acidic residues" evidence="5">
    <location>
        <begin position="900"/>
        <end position="915"/>
    </location>
</feature>
<accession>A0A2S4PV99</accession>
<feature type="coiled-coil region" evidence="4">
    <location>
        <begin position="960"/>
        <end position="1055"/>
    </location>
</feature>
<feature type="region of interest" description="Disordered" evidence="5">
    <location>
        <begin position="899"/>
        <end position="934"/>
    </location>
</feature>
<keyword evidence="2" id="KW-0813">Transport</keyword>
<dbReference type="OrthoDB" id="248320at2759"/>
<dbReference type="Gene3D" id="2.130.10.10">
    <property type="entry name" value="YVTN repeat-like/Quinoprotein amine dehydrogenase"/>
    <property type="match status" value="1"/>
</dbReference>
<evidence type="ECO:0000256" key="1">
    <source>
        <dbReference type="ARBA" id="ARBA00004123"/>
    </source>
</evidence>
<dbReference type="Pfam" id="PF16755">
    <property type="entry name" value="Beta-prop_NUP159_NUP214"/>
    <property type="match status" value="1"/>
</dbReference>
<keyword evidence="4" id="KW-0175">Coiled coil</keyword>
<dbReference type="FunFam" id="2.130.10.10:FF:000645">
    <property type="entry name" value="Putative nuclear pore complex subunit Nup159"/>
    <property type="match status" value="1"/>
</dbReference>
<dbReference type="PANTHER" id="PTHR23193:SF23">
    <property type="entry name" value="NUCLEAR PORE COMPLEX PROTEIN NUP153"/>
    <property type="match status" value="1"/>
</dbReference>
<dbReference type="PANTHER" id="PTHR23193">
    <property type="entry name" value="NUCLEAR PORE COMPLEX PROTEIN NUP"/>
    <property type="match status" value="1"/>
</dbReference>
<evidence type="ECO:0000256" key="3">
    <source>
        <dbReference type="ARBA" id="ARBA00023242"/>
    </source>
</evidence>
<feature type="region of interest" description="Disordered" evidence="5">
    <location>
        <begin position="457"/>
        <end position="480"/>
    </location>
</feature>
<dbReference type="GO" id="GO:0006405">
    <property type="term" value="P:RNA export from nucleus"/>
    <property type="evidence" value="ECO:0007669"/>
    <property type="project" value="TreeGrafter"/>
</dbReference>
<dbReference type="Proteomes" id="UP000237438">
    <property type="component" value="Unassembled WGS sequence"/>
</dbReference>
<evidence type="ECO:0000256" key="4">
    <source>
        <dbReference type="SAM" id="Coils"/>
    </source>
</evidence>
<dbReference type="STRING" id="225359.A0A2S4PV99"/>
<evidence type="ECO:0000259" key="6">
    <source>
        <dbReference type="Pfam" id="PF16755"/>
    </source>
</evidence>
<organism evidence="7 8">
    <name type="scientific">Erysiphe pulchra</name>
    <dbReference type="NCBI Taxonomy" id="225359"/>
    <lineage>
        <taxon>Eukaryota</taxon>
        <taxon>Fungi</taxon>
        <taxon>Dikarya</taxon>
        <taxon>Ascomycota</taxon>
        <taxon>Pezizomycotina</taxon>
        <taxon>Leotiomycetes</taxon>
        <taxon>Erysiphales</taxon>
        <taxon>Erysiphaceae</taxon>
        <taxon>Erysiphe</taxon>
    </lineage>
</organism>
<dbReference type="GO" id="GO:0008139">
    <property type="term" value="F:nuclear localization sequence binding"/>
    <property type="evidence" value="ECO:0007669"/>
    <property type="project" value="TreeGrafter"/>
</dbReference>
<dbReference type="EMBL" id="PEDP01000445">
    <property type="protein sequence ID" value="POS85959.1"/>
    <property type="molecule type" value="Genomic_DNA"/>
</dbReference>
<evidence type="ECO:0000256" key="5">
    <source>
        <dbReference type="SAM" id="MobiDB-lite"/>
    </source>
</evidence>
<keyword evidence="8" id="KW-1185">Reference proteome</keyword>
<dbReference type="GO" id="GO:0005643">
    <property type="term" value="C:nuclear pore"/>
    <property type="evidence" value="ECO:0007669"/>
    <property type="project" value="TreeGrafter"/>
</dbReference>
<dbReference type="InterPro" id="IPR026054">
    <property type="entry name" value="Nucleoporin"/>
</dbReference>
<sequence>MDFNNGGNNCGVQLGPPIEDIQTEDLEFMVTSGEGKIQLLPTPWPRDNLPPSTASLMSIASKTGLLAAAGPEGIILASTESLRKALSDTQLQDGQLQRFEPQLKIPMNFRISQVTFSSDEKYLILSAESGGGLAVYEVSIIMNGSQQSAFELSTSGKALRALVPNPAPEKAELLALITSDGNLMVANLRERSFVAGAQGLVLKDRVSSMSWSTKGKQLVTGLGDGTAHQMTPEGELKAVVPRPPDISADDYISSILWLENHMFLCIYTPSSFDPNQAPPAKLYLVTRTADCKNYTYQRISNPVQPFGLNRSPPHHFMLRLREFPPNLQDVIIMASTASTDVGLLTRSKVPLTKDKPPEKVTGVFTVTELTNDSRRAQLPLSAQFGDTSPIGFALDLSSRENVPRPISGDEISETSSPVPGLTLLNNEGVLASWWIIYPESVRQKTVYPGLAFEPDSNTTSMTHSSSPFGGGGNTSLTTNQSSFSNHTFTTVLGAPKPTPTFGSASQLASGSTFGAPSALGTQKSAWGSTTRQNAFPISTPEFGKTAFGSNQNTSSASSFAAPTFGKPSIPSFGVQNSVWGSPASNASNITFGNNSGNEKISSVFGSTTMGTGEDKPAPSGFASFASKNEFGRLVSQSSTMESVLKVQSSSPITSHINTIQDKQATSSTTFGLGSTGNFVLGTTFKSDPPVENDVSSMGHDQSNELFGNAFVNALGGTAVTPIMNSPLEQPENNSTDKLEDQNMDQSEPDETPEPDLSSNLNEKENKELSPESSYEIIENNDFMNIFKSKNSLRPKPLFGEIQSPLNEKEIEPPLKEKVIEPPLDEKVTEPPLNEKVIEPHPNEKVVDASKYSHNQEITPDGAKALESSENVVNSNIVSQPFPYKNENKTRESTVAIESISPEKDNYSSHNEKLSLDKSGAGIDSSKESEKEVKEVGTLPITAIDTLEKLEKKYESEPVARAEAETELQRHNEVVLQREAEEKRRNEIVAQRKAEEKRHKELVAQRQAEEKRRNEIVAQRKAEEKRHKDLLARWEAEEKRREELQAQKEAEEKQAIVDSDDNCMQNFLASELEPTTRLNDFVAHSDYGSTLTVESIPAQVEAVYRDINSMIDTLGLNTRSLHEFILGHSRKRNLKRRSRSDLKDVSIWTLGEIKTLSSLIENELSEELENNRIKNIDDKLESCKELQKDLIKLRAKHVDIKKIIATSQDPNLLTIARAQPLGVKQATQQHDLRRNFMKFQRLLSEAEEGISVLKAKIVAQTVMNQKSSSSAGPTVEAVMRTITKLTNMAEKKSGDIDVLEGQLRKLKVTSCIGDFENPTTPTKQHKSLNRSSFFNSFSHGSFSPDHYKTSPTPNILLASIASSGLQVPSPSRRTLTCYSAEEKAHLRYSLDKKRRVKSRLRLACQKLGVRVRYIDNDI</sequence>
<dbReference type="SUPFAM" id="SSF117289">
    <property type="entry name" value="Nucleoporin domain"/>
    <property type="match status" value="1"/>
</dbReference>
<feature type="region of interest" description="Disordered" evidence="5">
    <location>
        <begin position="721"/>
        <end position="774"/>
    </location>
</feature>
<dbReference type="InterPro" id="IPR015943">
    <property type="entry name" value="WD40/YVTN_repeat-like_dom_sf"/>
</dbReference>
<dbReference type="GO" id="GO:0006606">
    <property type="term" value="P:protein import into nucleus"/>
    <property type="evidence" value="ECO:0007669"/>
    <property type="project" value="TreeGrafter"/>
</dbReference>
<evidence type="ECO:0000256" key="2">
    <source>
        <dbReference type="ARBA" id="ARBA00022448"/>
    </source>
</evidence>
<comment type="caution">
    <text evidence="7">The sequence shown here is derived from an EMBL/GenBank/DDBJ whole genome shotgun (WGS) entry which is preliminary data.</text>
</comment>